<dbReference type="GO" id="GO:0006357">
    <property type="term" value="P:regulation of transcription by RNA polymerase II"/>
    <property type="evidence" value="ECO:0007669"/>
    <property type="project" value="InterPro"/>
</dbReference>
<evidence type="ECO:0000313" key="7">
    <source>
        <dbReference type="Proteomes" id="UP000654370"/>
    </source>
</evidence>
<evidence type="ECO:0000256" key="2">
    <source>
        <dbReference type="ARBA" id="ARBA00005942"/>
    </source>
</evidence>
<keyword evidence="3" id="KW-0805">Transcription regulation</keyword>
<dbReference type="InterPro" id="IPR009332">
    <property type="entry name" value="Med22"/>
</dbReference>
<evidence type="ECO:0000256" key="1">
    <source>
        <dbReference type="ARBA" id="ARBA00004123"/>
    </source>
</evidence>
<evidence type="ECO:0000256" key="4">
    <source>
        <dbReference type="ARBA" id="ARBA00023163"/>
    </source>
</evidence>
<organism evidence="6 7">
    <name type="scientific">Mortierella isabellina</name>
    <name type="common">Filamentous fungus</name>
    <name type="synonym">Umbelopsis isabellina</name>
    <dbReference type="NCBI Taxonomy" id="91625"/>
    <lineage>
        <taxon>Eukaryota</taxon>
        <taxon>Fungi</taxon>
        <taxon>Fungi incertae sedis</taxon>
        <taxon>Mucoromycota</taxon>
        <taxon>Mucoromycotina</taxon>
        <taxon>Umbelopsidomycetes</taxon>
        <taxon>Umbelopsidales</taxon>
        <taxon>Umbelopsidaceae</taxon>
        <taxon>Umbelopsis</taxon>
    </lineage>
</organism>
<keyword evidence="4" id="KW-0804">Transcription</keyword>
<dbReference type="GO" id="GO:0016592">
    <property type="term" value="C:mediator complex"/>
    <property type="evidence" value="ECO:0007669"/>
    <property type="project" value="InterPro"/>
</dbReference>
<dbReference type="OrthoDB" id="203279at2759"/>
<reference evidence="6" key="1">
    <citation type="submission" date="2020-12" db="EMBL/GenBank/DDBJ databases">
        <title>Metabolic potential, ecology and presence of endohyphal bacteria is reflected in genomic diversity of Mucoromycotina.</title>
        <authorList>
            <person name="Muszewska A."/>
            <person name="Okrasinska A."/>
            <person name="Steczkiewicz K."/>
            <person name="Drgas O."/>
            <person name="Orlowska M."/>
            <person name="Perlinska-Lenart U."/>
            <person name="Aleksandrzak-Piekarczyk T."/>
            <person name="Szatraj K."/>
            <person name="Zielenkiewicz U."/>
            <person name="Pilsyk S."/>
            <person name="Malc E."/>
            <person name="Mieczkowski P."/>
            <person name="Kruszewska J.S."/>
            <person name="Biernat P."/>
            <person name="Pawlowska J."/>
        </authorList>
    </citation>
    <scope>NUCLEOTIDE SEQUENCE</scope>
    <source>
        <strain evidence="6">WA0000067209</strain>
    </source>
</reference>
<dbReference type="EMBL" id="JAEPQZ010000001">
    <property type="protein sequence ID" value="KAG2186068.1"/>
    <property type="molecule type" value="Genomic_DNA"/>
</dbReference>
<proteinExistence type="inferred from homology"/>
<evidence type="ECO:0000313" key="6">
    <source>
        <dbReference type="EMBL" id="KAG2186068.1"/>
    </source>
</evidence>
<accession>A0A8H7UNB7</accession>
<protein>
    <recommendedName>
        <fullName evidence="8">Mediator of RNA polymerase II transcription subunit 22</fullName>
    </recommendedName>
</protein>
<comment type="similarity">
    <text evidence="2">Belongs to the Mediator complex subunit 22 family.</text>
</comment>
<evidence type="ECO:0000256" key="5">
    <source>
        <dbReference type="ARBA" id="ARBA00023242"/>
    </source>
</evidence>
<gene>
    <name evidence="6" type="ORF">INT43_002506</name>
</gene>
<dbReference type="PANTHER" id="PTHR12434:SF6">
    <property type="entry name" value="MEDIATOR OF RNA POLYMERASE II TRANSCRIPTION SUBUNIT 22"/>
    <property type="match status" value="1"/>
</dbReference>
<name>A0A8H7UNB7_MORIS</name>
<sequence length="147" mass="16638">MAGLPPQHNNPAQAASSKPILLQLEEQYTKRVDDDVLKLVDSFADIIRVTEIEKKDKFKVTQEGYQIESQTAQIIRSAESLLGLITELKQMLLLNDTKTLTHLSDTRTKDLQAPKTAIKSEMYKIKTELDAAIFDMENVLYRNLTSS</sequence>
<evidence type="ECO:0008006" key="8">
    <source>
        <dbReference type="Google" id="ProtNLM"/>
    </source>
</evidence>
<dbReference type="GO" id="GO:0003712">
    <property type="term" value="F:transcription coregulator activity"/>
    <property type="evidence" value="ECO:0007669"/>
    <property type="project" value="InterPro"/>
</dbReference>
<comment type="subcellular location">
    <subcellularLocation>
        <location evidence="1">Nucleus</location>
    </subcellularLocation>
</comment>
<keyword evidence="5" id="KW-0539">Nucleus</keyword>
<evidence type="ECO:0000256" key="3">
    <source>
        <dbReference type="ARBA" id="ARBA00023015"/>
    </source>
</evidence>
<keyword evidence="7" id="KW-1185">Reference proteome</keyword>
<dbReference type="Pfam" id="PF06179">
    <property type="entry name" value="Med22"/>
    <property type="match status" value="1"/>
</dbReference>
<comment type="caution">
    <text evidence="6">The sequence shown here is derived from an EMBL/GenBank/DDBJ whole genome shotgun (WGS) entry which is preliminary data.</text>
</comment>
<dbReference type="PANTHER" id="PTHR12434">
    <property type="entry name" value="MEDIATOR OF RNA POLYMERASE II TRANSCRIPTION SUBUNIT 22"/>
    <property type="match status" value="1"/>
</dbReference>
<dbReference type="Proteomes" id="UP000654370">
    <property type="component" value="Unassembled WGS sequence"/>
</dbReference>
<dbReference type="AlphaFoldDB" id="A0A8H7UNB7"/>